<accession>A0A160VEG7</accession>
<sequence>MRQKELDSARVGEDGLKDIFGNMSREALDQNIETFLKLAESKFGELLKSSDVQLDEKKKLIDISIKEMKDQLEGLGKQTSELKGQMEASHKGITELSDTTSQLRQILSSSQARGQWGERMVEDILNFIGLAEGVNYAKQTQEGGDRPDFTFYLPKDRHINMDVKFPLSHYESFLAAENENDQNSEKKAFLADVRNHVKEIAKRNYIDPEAGTVDYVLMFIPNESIYSFLNQEDKELIDFSLSKRILLCSPITLYAILSLIRQAVSNFSLEQRAGDMQALVSAFKEQWEKFIEKLGALGKTIGTVQKHYDELSGPRARQLEKPMEKIVDLELKRPDQDQIENDAA</sequence>
<dbReference type="Pfam" id="PF02646">
    <property type="entry name" value="RmuC"/>
    <property type="match status" value="1"/>
</dbReference>
<keyword evidence="2" id="KW-0233">DNA recombination</keyword>
<dbReference type="PANTHER" id="PTHR30563:SF0">
    <property type="entry name" value="DNA RECOMBINATION PROTEIN RMUC"/>
    <property type="match status" value="1"/>
</dbReference>
<proteinExistence type="predicted"/>
<keyword evidence="1" id="KW-0175">Coiled coil</keyword>
<protein>
    <submittedName>
        <fullName evidence="3">DNA recombination protein RmuC</fullName>
    </submittedName>
</protein>
<organism evidence="3">
    <name type="scientific">hydrothermal vent metagenome</name>
    <dbReference type="NCBI Taxonomy" id="652676"/>
    <lineage>
        <taxon>unclassified sequences</taxon>
        <taxon>metagenomes</taxon>
        <taxon>ecological metagenomes</taxon>
    </lineage>
</organism>
<dbReference type="PANTHER" id="PTHR30563">
    <property type="entry name" value="DNA RECOMBINATION PROTEIN RMUC"/>
    <property type="match status" value="1"/>
</dbReference>
<reference evidence="3" key="1">
    <citation type="submission" date="2015-10" db="EMBL/GenBank/DDBJ databases">
        <authorList>
            <person name="Gilbert D.G."/>
        </authorList>
    </citation>
    <scope>NUCLEOTIDE SEQUENCE</scope>
</reference>
<name>A0A160VEG7_9ZZZZ</name>
<dbReference type="AlphaFoldDB" id="A0A160VEG7"/>
<evidence type="ECO:0000313" key="3">
    <source>
        <dbReference type="EMBL" id="CUV08642.1"/>
    </source>
</evidence>
<evidence type="ECO:0000256" key="1">
    <source>
        <dbReference type="ARBA" id="ARBA00023054"/>
    </source>
</evidence>
<dbReference type="EMBL" id="FAXC01000097">
    <property type="protein sequence ID" value="CUV08642.1"/>
    <property type="molecule type" value="Genomic_DNA"/>
</dbReference>
<dbReference type="GO" id="GO:0006310">
    <property type="term" value="P:DNA recombination"/>
    <property type="evidence" value="ECO:0007669"/>
    <property type="project" value="UniProtKB-KW"/>
</dbReference>
<dbReference type="InterPro" id="IPR003798">
    <property type="entry name" value="DNA_recombination_RmuC"/>
</dbReference>
<evidence type="ECO:0000256" key="2">
    <source>
        <dbReference type="ARBA" id="ARBA00023172"/>
    </source>
</evidence>
<gene>
    <name evidence="3" type="ORF">MGWOODY_Mmi154</name>
</gene>